<organism evidence="11">
    <name type="scientific">Isoptericola variabilis (strain 225)</name>
    <dbReference type="NCBI Taxonomy" id="743718"/>
    <lineage>
        <taxon>Bacteria</taxon>
        <taxon>Bacillati</taxon>
        <taxon>Actinomycetota</taxon>
        <taxon>Actinomycetes</taxon>
        <taxon>Micrococcales</taxon>
        <taxon>Promicromonosporaceae</taxon>
        <taxon>Isoptericola</taxon>
    </lineage>
</organism>
<dbReference type="STRING" id="743718.Isova_2558"/>
<dbReference type="EMBL" id="CP002810">
    <property type="protein sequence ID" value="AEG45262.1"/>
    <property type="molecule type" value="Genomic_DNA"/>
</dbReference>
<dbReference type="PIRSF" id="PIRSF000538">
    <property type="entry name" value="GlpK"/>
    <property type="match status" value="1"/>
</dbReference>
<evidence type="ECO:0000256" key="4">
    <source>
        <dbReference type="ARBA" id="ARBA00022741"/>
    </source>
</evidence>
<comment type="catalytic activity">
    <reaction evidence="7">
        <text>D-xylulose + ATP = D-xylulose 5-phosphate + ADP + H(+)</text>
        <dbReference type="Rhea" id="RHEA:10964"/>
        <dbReference type="ChEBI" id="CHEBI:15378"/>
        <dbReference type="ChEBI" id="CHEBI:17140"/>
        <dbReference type="ChEBI" id="CHEBI:30616"/>
        <dbReference type="ChEBI" id="CHEBI:57737"/>
        <dbReference type="ChEBI" id="CHEBI:456216"/>
        <dbReference type="EC" id="2.7.1.17"/>
    </reaction>
</comment>
<feature type="site" description="Important for activity" evidence="7">
    <location>
        <position position="8"/>
    </location>
</feature>
<dbReference type="RefSeq" id="WP_013839653.1">
    <property type="nucleotide sequence ID" value="NC_015588.1"/>
</dbReference>
<dbReference type="InterPro" id="IPR043129">
    <property type="entry name" value="ATPase_NBD"/>
</dbReference>
<dbReference type="CDD" id="cd07809">
    <property type="entry name" value="ASKHA_NBD_FGGY_BaXK-like"/>
    <property type="match status" value="1"/>
</dbReference>
<proteinExistence type="inferred from homology"/>
<keyword evidence="2 7" id="KW-0859">Xylose metabolism</keyword>
<evidence type="ECO:0000259" key="9">
    <source>
        <dbReference type="Pfam" id="PF02782"/>
    </source>
</evidence>
<reference evidence="10 11" key="1">
    <citation type="submission" date="2011-05" db="EMBL/GenBank/DDBJ databases">
        <title>Complete sequence of Isoptericola variabilis 225.</title>
        <authorList>
            <consortium name="US DOE Joint Genome Institute"/>
            <person name="Lucas S."/>
            <person name="Han J."/>
            <person name="Lapidus A."/>
            <person name="Cheng J.-F."/>
            <person name="Goodwin L."/>
            <person name="Pitluck S."/>
            <person name="Peters L."/>
            <person name="Mikhailova N."/>
            <person name="Zeytun A."/>
            <person name="Han C."/>
            <person name="Tapia R."/>
            <person name="Land M."/>
            <person name="Hauser L."/>
            <person name="Kyrpides N."/>
            <person name="Ivanova N."/>
            <person name="Pagani I."/>
            <person name="Siebers A."/>
            <person name="Allgaier M."/>
            <person name="Thelen M."/>
            <person name="Hugenholtz P."/>
            <person name="Gladden J."/>
            <person name="Woyke T."/>
        </authorList>
    </citation>
    <scope>NUCLEOTIDE SEQUENCE [LARGE SCALE GENOMIC DNA]</scope>
    <source>
        <strain evidence="11">225</strain>
    </source>
</reference>
<evidence type="ECO:0000313" key="10">
    <source>
        <dbReference type="EMBL" id="AEG45262.1"/>
    </source>
</evidence>
<dbReference type="AlphaFoldDB" id="F6FT98"/>
<dbReference type="PANTHER" id="PTHR43095">
    <property type="entry name" value="SUGAR KINASE"/>
    <property type="match status" value="1"/>
</dbReference>
<keyword evidence="6 7" id="KW-0067">ATP-binding</keyword>
<dbReference type="Pfam" id="PF00370">
    <property type="entry name" value="FGGY_N"/>
    <property type="match status" value="1"/>
</dbReference>
<keyword evidence="5 7" id="KW-0418">Kinase</keyword>
<dbReference type="KEGG" id="iva:Isova_2558"/>
<dbReference type="InterPro" id="IPR018484">
    <property type="entry name" value="FGGY_N"/>
</dbReference>
<evidence type="ECO:0000256" key="3">
    <source>
        <dbReference type="ARBA" id="ARBA00022679"/>
    </source>
</evidence>
<keyword evidence="3 7" id="KW-0808">Transferase</keyword>
<dbReference type="PANTHER" id="PTHR43095:SF5">
    <property type="entry name" value="XYLULOSE KINASE"/>
    <property type="match status" value="1"/>
</dbReference>
<dbReference type="GO" id="GO:0005998">
    <property type="term" value="P:xylulose catabolic process"/>
    <property type="evidence" value="ECO:0007669"/>
    <property type="project" value="UniProtKB-UniRule"/>
</dbReference>
<keyword evidence="11" id="KW-1185">Reference proteome</keyword>
<evidence type="ECO:0000259" key="8">
    <source>
        <dbReference type="Pfam" id="PF00370"/>
    </source>
</evidence>
<evidence type="ECO:0000256" key="5">
    <source>
        <dbReference type="ARBA" id="ARBA00022777"/>
    </source>
</evidence>
<sequence length="498" mass="50880">MPLVAGVDTSTQSCKVVVRDAETGALVRSGSAKHPDGTAVDPRHWWDAFLAAAKEAGGLDDVAAIAVGGQQHGLVALDAEGNVVRDALLWNDTRSAQAAEDLVRELGDGDRETGAQRWADAVGSVLVASLTVTKLRWLRDAEPDNAARVAAVALPHDWLSWRIAGYGPAGDPSAPLGPQLDRLFTDRSDASGTGYYDAEADGPDGPGAYRLDLLRLALGRDDVVLPRVLGPAESGGVAHPSVAGSAVDGGALIGPGAGDNAGASLGLGMQPGDIAISIGTSGVVSAVAPRRTADGSGAINGFADATGNALMLAVTLNAARVLDAARTVLGCDVDELARLALAAPPGSDGLVLVPYLEGERTPNRPDATGTLHGIRLKNSTREHLARAYVEGMLCGLADGLDALRALDVPIDRVMLIGGAAQSPAVQQIAPQVFGLPISVPEPGEYVADGAARQAAWVLAAAANPGAEAPSWSTTIATTLDADARPVVREQYAAVRDLV</sequence>
<comment type="similarity">
    <text evidence="1 7">Belongs to the FGGY kinase family.</text>
</comment>
<dbReference type="Gene3D" id="3.30.420.40">
    <property type="match status" value="2"/>
</dbReference>
<feature type="domain" description="Carbohydrate kinase FGGY C-terminal" evidence="9">
    <location>
        <begin position="275"/>
        <end position="456"/>
    </location>
</feature>
<feature type="domain" description="Carbohydrate kinase FGGY N-terminal" evidence="8">
    <location>
        <begin position="4"/>
        <end position="266"/>
    </location>
</feature>
<protein>
    <recommendedName>
        <fullName evidence="7">Xylulose kinase</fullName>
        <shortName evidence="7">Xylulokinase</shortName>
        <ecNumber evidence="7">2.7.1.17</ecNumber>
    </recommendedName>
</protein>
<dbReference type="GO" id="GO:0004856">
    <property type="term" value="F:D-xylulokinase activity"/>
    <property type="evidence" value="ECO:0007669"/>
    <property type="project" value="UniProtKB-UniRule"/>
</dbReference>
<keyword evidence="7" id="KW-0119">Carbohydrate metabolism</keyword>
<evidence type="ECO:0000256" key="2">
    <source>
        <dbReference type="ARBA" id="ARBA00022629"/>
    </source>
</evidence>
<dbReference type="InterPro" id="IPR050406">
    <property type="entry name" value="FGGY_Carb_Kinase"/>
</dbReference>
<dbReference type="InterPro" id="IPR006000">
    <property type="entry name" value="Xylulokinase"/>
</dbReference>
<gene>
    <name evidence="7" type="primary">xylB</name>
    <name evidence="10" type="ordered locus">Isova_2558</name>
</gene>
<evidence type="ECO:0000256" key="1">
    <source>
        <dbReference type="ARBA" id="ARBA00009156"/>
    </source>
</evidence>
<accession>F6FT98</accession>
<dbReference type="InterPro" id="IPR018485">
    <property type="entry name" value="FGGY_C"/>
</dbReference>
<keyword evidence="4 7" id="KW-0547">Nucleotide-binding</keyword>
<evidence type="ECO:0000256" key="6">
    <source>
        <dbReference type="ARBA" id="ARBA00022840"/>
    </source>
</evidence>
<dbReference type="GO" id="GO:0005524">
    <property type="term" value="F:ATP binding"/>
    <property type="evidence" value="ECO:0007669"/>
    <property type="project" value="UniProtKB-UniRule"/>
</dbReference>
<dbReference type="GO" id="GO:0042732">
    <property type="term" value="P:D-xylose metabolic process"/>
    <property type="evidence" value="ECO:0007669"/>
    <property type="project" value="UniProtKB-KW"/>
</dbReference>
<comment type="function">
    <text evidence="7">Catalyzes the phosphorylation of D-xylulose to D-xylulose 5-phosphate.</text>
</comment>
<feature type="binding site" evidence="7">
    <location>
        <begin position="71"/>
        <end position="72"/>
    </location>
    <ligand>
        <name>substrate</name>
    </ligand>
</feature>
<dbReference type="eggNOG" id="COG1070">
    <property type="taxonomic scope" value="Bacteria"/>
</dbReference>
<dbReference type="SUPFAM" id="SSF53067">
    <property type="entry name" value="Actin-like ATPase domain"/>
    <property type="match status" value="2"/>
</dbReference>
<dbReference type="EC" id="2.7.1.17" evidence="7"/>
<dbReference type="InterPro" id="IPR000577">
    <property type="entry name" value="Carb_kinase_FGGY"/>
</dbReference>
<dbReference type="HOGENOM" id="CLU_009281_12_0_11"/>
<name>F6FT98_ISOV2</name>
<dbReference type="Pfam" id="PF02782">
    <property type="entry name" value="FGGY_C"/>
    <property type="match status" value="1"/>
</dbReference>
<dbReference type="HAMAP" id="MF_02220">
    <property type="entry name" value="XylB"/>
    <property type="match status" value="1"/>
</dbReference>
<evidence type="ECO:0000256" key="7">
    <source>
        <dbReference type="HAMAP-Rule" id="MF_02220"/>
    </source>
</evidence>
<dbReference type="Proteomes" id="UP000009236">
    <property type="component" value="Chromosome"/>
</dbReference>
<evidence type="ECO:0000313" key="11">
    <source>
        <dbReference type="Proteomes" id="UP000009236"/>
    </source>
</evidence>
<feature type="active site" description="Proton acceptor" evidence="7">
    <location>
        <position position="259"/>
    </location>
</feature>